<feature type="non-terminal residue" evidence="3">
    <location>
        <position position="1838"/>
    </location>
</feature>
<feature type="region of interest" description="Disordered" evidence="1">
    <location>
        <begin position="487"/>
        <end position="511"/>
    </location>
</feature>
<feature type="compositionally biased region" description="Basic and acidic residues" evidence="1">
    <location>
        <begin position="1070"/>
        <end position="1090"/>
    </location>
</feature>
<dbReference type="OrthoDB" id="413361at2759"/>
<dbReference type="Proteomes" id="UP000601435">
    <property type="component" value="Unassembled WGS sequence"/>
</dbReference>
<feature type="compositionally biased region" description="Basic residues" evidence="1">
    <location>
        <begin position="359"/>
        <end position="368"/>
    </location>
</feature>
<dbReference type="EMBL" id="CAJNJA010024338">
    <property type="protein sequence ID" value="CAE7525006.1"/>
    <property type="molecule type" value="Genomic_DNA"/>
</dbReference>
<feature type="region of interest" description="Disordered" evidence="1">
    <location>
        <begin position="1365"/>
        <end position="1458"/>
    </location>
</feature>
<feature type="compositionally biased region" description="Basic and acidic residues" evidence="1">
    <location>
        <begin position="1387"/>
        <end position="1411"/>
    </location>
</feature>
<keyword evidence="4" id="KW-1185">Reference proteome</keyword>
<dbReference type="PROSITE" id="PS50800">
    <property type="entry name" value="SAP"/>
    <property type="match status" value="1"/>
</dbReference>
<feature type="non-terminal residue" evidence="3">
    <location>
        <position position="1"/>
    </location>
</feature>
<sequence length="1838" mass="201976">VAALDCADLPGGVRGYFSIRVRPPGRGAAPEPKGRPGIGEQRFFREAGKFLPAGREPERAMDNGAASAAQAGQNDPAQAGQQAGVIPLDQVDRVVRQRLEQAFNGVFGRLLATTEKAAAAAEASASSRKTESMMKGLKVDTFKPTTREEELRGWKEWWFGFSTYVCGHDVAYEDDFKGIDLNVEVDHSLLSDAEVERSRKLYSLLCSLLKGRPLLLIKGLESSKNGFEAVRLLRLAMEPQEKTRSLALLRQLATWTFQGGVGLQEQIVKYEEALKMYEDASGKEYPQEMVLATVVNGLKDPLRSQVQMRLTNRTTYAEVKEWVTQYENLNAPWSSSLQGGRGARRDDPQPMEIDAIKGKPGKGKAKNGKGKDKNGKGKGKDGKGKFKGKPGEGKGWNSWTGWQDGGGKWKQQPGGWKQQGDSSSSPGAWSTGTWNNGGGWGNGAWNAGKENKGKTGKGKGGGCNICGDPRHWKNECPKAKGKGVSQVEQASSASSTAGVSTSASSLPSSASALRGQGAYGINRVRAFNCGTPPGCRVTEVFDISELEDEGEFSLDGPEVLMISAVGLVDFPEARAKVEHIGFAVPAGVPVFSMDHTDGDGEYTVAGEDPEVFRVLAVTGQSREMDVVIDSGADVSVAPLHFKSYGCPTRRSGIVMQDAQGRKITEVDTRILEVSVQTLAGDEVTIRERREACDSQPPPQSPNTLGAMISEVAAPNEEEEAELSERATAQDTTAPGPRRGINMLTFDDIGPLPPELEDVVQVPGWHIVPSGLPVLVTHATEELELERSLWDVSDWCWLAVFVKVEASKGLPKAGDVWVQVMAMETESFEAAPKNLAEIDEELAGKHDTVVVLHVDELPKNLLTEPMDYFKEPFGGEVAVLVGNDAAGIGEDPMEVVGEGRTHEREQADEIEELEGVRLEEATPLKELRRLCDKMGLPKSGGKPKVLRRLRDHYETLEKRLSAEIARKMYQEAERIPEMPKLPKLPSVVQQQLHNVTHHPFAAWCEACVLGRSKQSAHPKASPEQPVEEARKVPKIEIDYCYTFTKHRHELQEGEETEPKAEEERAEGDADDAARRAEGNEPESKAANPEDTKIDYRDQYGLTLVAAESSTGWLLAIPVLEKGAGALKRVVEQLVRLSLQVAPGQAVLFQGDPEPSIRQIINACEACRSRLGLATEKRWVPRASHASNGQAEKAIQTIRTNGLTLRSFVEARIGASIEGHRHFYPWVMRHAGFLYNRFSVNPRGATSYELMHGRAFRGQLVPLGEQVLYYRPSKHRGDLQWCRGTWLGVHERNGAHLIGTAEGIHETRSIRRLPEEQQWDATALLGMKGLPWSYMGRGKRKRPLYTGAAATRVPLLPDSSTLEELARAAGPDRGQGQTRRGQIPPRALAPEEARHENQTDHKRNHNSDFEHKGAITANRNENQADHTRNHDSDFKHHLGGWSSEGEAGRAGGRGVNQVCDDIPGQELAGLDTWDPEVEEVLEEEWYNADGIDEAWWDEFGEKPPEVTEEELVMIDRRADLVELERLMSMGVARFPNKGEDLSQHELLTTKLVRDWRKRPDWTRRARLVAREFRTLSAWTSDMFAPASSLAVVHTLISYALTNGLEITTLDVKEGGLGTKTLVLEKLLPGQRVGASSWYEMAKSILGEATGGEKSAMILHADDGLLASSKGERERIIGVFAKKVKVQTGTPMVEEGDTLEFLKRKYVRVAAGVAVYSNGKYLETLLKAAGCNAKRKDSPADQTFQEPDDTKELDPKSAKMFKECVGRLLYLAHSRPDIQMAVCVLSSRMAHPTTGAKKQLFRVIGYLAGAPDLGFLIKPIVPGARLKWPGNGCTTEVPIYE</sequence>
<accession>A0A812TJ13</accession>
<feature type="domain" description="SAP" evidence="2">
    <location>
        <begin position="918"/>
        <end position="952"/>
    </location>
</feature>
<evidence type="ECO:0000313" key="3">
    <source>
        <dbReference type="EMBL" id="CAE7525006.1"/>
    </source>
</evidence>
<reference evidence="3" key="1">
    <citation type="submission" date="2021-02" db="EMBL/GenBank/DDBJ databases">
        <authorList>
            <person name="Dougan E. K."/>
            <person name="Rhodes N."/>
            <person name="Thang M."/>
            <person name="Chan C."/>
        </authorList>
    </citation>
    <scope>NUCLEOTIDE SEQUENCE</scope>
</reference>
<comment type="caution">
    <text evidence="3">The sequence shown here is derived from an EMBL/GenBank/DDBJ whole genome shotgun (WGS) entry which is preliminary data.</text>
</comment>
<feature type="compositionally biased region" description="Basic and acidic residues" evidence="1">
    <location>
        <begin position="1420"/>
        <end position="1434"/>
    </location>
</feature>
<evidence type="ECO:0000256" key="1">
    <source>
        <dbReference type="SAM" id="MobiDB-lite"/>
    </source>
</evidence>
<feature type="region of interest" description="Disordered" evidence="1">
    <location>
        <begin position="55"/>
        <end position="81"/>
    </location>
</feature>
<protein>
    <recommendedName>
        <fullName evidence="2">SAP domain-containing protein</fullName>
    </recommendedName>
</protein>
<dbReference type="InterPro" id="IPR003034">
    <property type="entry name" value="SAP_dom"/>
</dbReference>
<name>A0A812TJ13_9DINO</name>
<evidence type="ECO:0000313" key="4">
    <source>
        <dbReference type="Proteomes" id="UP000601435"/>
    </source>
</evidence>
<gene>
    <name evidence="3" type="ORF">SNEC2469_LOCUS15041</name>
</gene>
<feature type="compositionally biased region" description="Basic and acidic residues" evidence="1">
    <location>
        <begin position="369"/>
        <end position="392"/>
    </location>
</feature>
<feature type="compositionally biased region" description="Low complexity" evidence="1">
    <location>
        <begin position="62"/>
        <end position="77"/>
    </location>
</feature>
<feature type="region of interest" description="Disordered" evidence="1">
    <location>
        <begin position="1047"/>
        <end position="1090"/>
    </location>
</feature>
<organism evidence="3 4">
    <name type="scientific">Symbiodinium necroappetens</name>
    <dbReference type="NCBI Taxonomy" id="1628268"/>
    <lineage>
        <taxon>Eukaryota</taxon>
        <taxon>Sar</taxon>
        <taxon>Alveolata</taxon>
        <taxon>Dinophyceae</taxon>
        <taxon>Suessiales</taxon>
        <taxon>Symbiodiniaceae</taxon>
        <taxon>Symbiodinium</taxon>
    </lineage>
</organism>
<feature type="region of interest" description="Disordered" evidence="1">
    <location>
        <begin position="333"/>
        <end position="460"/>
    </location>
</feature>
<proteinExistence type="predicted"/>
<feature type="region of interest" description="Disordered" evidence="1">
    <location>
        <begin position="715"/>
        <end position="739"/>
    </location>
</feature>
<feature type="compositionally biased region" description="Low complexity" evidence="1">
    <location>
        <begin position="409"/>
        <end position="420"/>
    </location>
</feature>
<evidence type="ECO:0000259" key="2">
    <source>
        <dbReference type="PROSITE" id="PS50800"/>
    </source>
</evidence>